<dbReference type="RefSeq" id="WP_271690060.1">
    <property type="nucleotide sequence ID" value="NZ_CP116424.1"/>
</dbReference>
<protein>
    <submittedName>
        <fullName evidence="1">Uncharacterized protein</fullName>
    </submittedName>
</protein>
<gene>
    <name evidence="1" type="ORF">PL336_16850</name>
</gene>
<dbReference type="AlphaFoldDB" id="A0AAX3LT42"/>
<evidence type="ECO:0000313" key="2">
    <source>
        <dbReference type="Proteomes" id="UP001210770"/>
    </source>
</evidence>
<dbReference type="EMBL" id="CP116424">
    <property type="protein sequence ID" value="WCE71924.1"/>
    <property type="molecule type" value="Genomic_DNA"/>
</dbReference>
<keyword evidence="1" id="KW-0614">Plasmid</keyword>
<reference evidence="1" key="1">
    <citation type="submission" date="2023-01" db="EMBL/GenBank/DDBJ databases">
        <title>Comparative genomic analysis of cold water coral derived Sulfitobacter faviae: insights into their metabolism and habitat adaptation.</title>
        <authorList>
            <person name="Guo Y."/>
            <person name="Lin S."/>
            <person name="Huang Z."/>
            <person name="Tang K."/>
            <person name="Wang X."/>
        </authorList>
    </citation>
    <scope>NUCLEOTIDE SEQUENCE</scope>
    <source>
        <strain evidence="1">SCSIO W_1865</strain>
        <plasmid evidence="1">unnamed1</plasmid>
    </source>
</reference>
<sequence length="121" mass="13510">MSEMSDRHAAMRADIKLVLLTDPAPAGLVYVDLEGINPRILAHAEDKATFSAYAERFLAILQALYGEFRADRTQSLRGMKFQYDTAAFSEEQRAAARPALYARLAEAGCSDDEIEQLIELR</sequence>
<geneLocation type="plasmid" evidence="1 2">
    <name>unnamed1</name>
</geneLocation>
<organism evidence="1 2">
    <name type="scientific">Sulfitobacter faviae</name>
    <dbReference type="NCBI Taxonomy" id="1775881"/>
    <lineage>
        <taxon>Bacteria</taxon>
        <taxon>Pseudomonadati</taxon>
        <taxon>Pseudomonadota</taxon>
        <taxon>Alphaproteobacteria</taxon>
        <taxon>Rhodobacterales</taxon>
        <taxon>Roseobacteraceae</taxon>
        <taxon>Sulfitobacter</taxon>
    </lineage>
</organism>
<name>A0AAX3LT42_9RHOB</name>
<dbReference type="Proteomes" id="UP001210770">
    <property type="component" value="Plasmid unnamed1"/>
</dbReference>
<evidence type="ECO:0000313" key="1">
    <source>
        <dbReference type="EMBL" id="WCE71924.1"/>
    </source>
</evidence>
<accession>A0AAX3LT42</accession>
<proteinExistence type="predicted"/>